<keyword evidence="5" id="KW-0677">Repeat</keyword>
<dbReference type="STRING" id="158441.A0A226F069"/>
<feature type="domain" description="Protein kinase" evidence="15">
    <location>
        <begin position="71"/>
        <end position="326"/>
    </location>
</feature>
<comment type="catalytic activity">
    <reaction evidence="11">
        <text>L-seryl-[protein] + ATP = O-phospho-L-seryl-[protein] + ADP + H(+)</text>
        <dbReference type="Rhea" id="RHEA:17989"/>
        <dbReference type="Rhea" id="RHEA-COMP:9863"/>
        <dbReference type="Rhea" id="RHEA-COMP:11604"/>
        <dbReference type="ChEBI" id="CHEBI:15378"/>
        <dbReference type="ChEBI" id="CHEBI:29999"/>
        <dbReference type="ChEBI" id="CHEBI:30616"/>
        <dbReference type="ChEBI" id="CHEBI:83421"/>
        <dbReference type="ChEBI" id="CHEBI:456216"/>
        <dbReference type="EC" id="2.7.11.21"/>
    </reaction>
</comment>
<dbReference type="EC" id="2.7.11.21" evidence="13"/>
<keyword evidence="7 13" id="KW-0418">Kinase</keyword>
<keyword evidence="3 13" id="KW-0723">Serine/threonine-protein kinase</keyword>
<comment type="catalytic activity">
    <reaction evidence="10 13">
        <text>L-threonyl-[protein] + ATP = O-phospho-L-threonyl-[protein] + ADP + H(+)</text>
        <dbReference type="Rhea" id="RHEA:46608"/>
        <dbReference type="Rhea" id="RHEA-COMP:11060"/>
        <dbReference type="Rhea" id="RHEA-COMP:11605"/>
        <dbReference type="ChEBI" id="CHEBI:15378"/>
        <dbReference type="ChEBI" id="CHEBI:30013"/>
        <dbReference type="ChEBI" id="CHEBI:30616"/>
        <dbReference type="ChEBI" id="CHEBI:61977"/>
        <dbReference type="ChEBI" id="CHEBI:456216"/>
        <dbReference type="EC" id="2.7.11.21"/>
    </reaction>
</comment>
<dbReference type="GO" id="GO:0000922">
    <property type="term" value="C:spindle pole"/>
    <property type="evidence" value="ECO:0007669"/>
    <property type="project" value="TreeGrafter"/>
</dbReference>
<proteinExistence type="inferred from homology"/>
<evidence type="ECO:0000256" key="4">
    <source>
        <dbReference type="ARBA" id="ARBA00022679"/>
    </source>
</evidence>
<dbReference type="PANTHER" id="PTHR24345:SF93">
    <property type="entry name" value="SERINE_THREONINE-PROTEIN KINASE PLK1"/>
    <property type="match status" value="1"/>
</dbReference>
<dbReference type="InterPro" id="IPR008271">
    <property type="entry name" value="Ser/Thr_kinase_AS"/>
</dbReference>
<evidence type="ECO:0000259" key="16">
    <source>
        <dbReference type="PROSITE" id="PS50078"/>
    </source>
</evidence>
<dbReference type="FunFam" id="3.30.200.20:FF:000091">
    <property type="entry name" value="Serine/threonine-protein kinase PLK"/>
    <property type="match status" value="1"/>
</dbReference>
<evidence type="ECO:0000313" key="18">
    <source>
        <dbReference type="Proteomes" id="UP000198287"/>
    </source>
</evidence>
<dbReference type="SMART" id="SM00220">
    <property type="entry name" value="S_TKc"/>
    <property type="match status" value="1"/>
</dbReference>
<dbReference type="FunFam" id="3.30.1120.30:FF:000001">
    <property type="entry name" value="Serine/threonine-protein kinase PLK"/>
    <property type="match status" value="1"/>
</dbReference>
<dbReference type="InterPro" id="IPR033701">
    <property type="entry name" value="POLO_box_1"/>
</dbReference>
<dbReference type="InterPro" id="IPR000959">
    <property type="entry name" value="POLO_box_dom"/>
</dbReference>
<dbReference type="PROSITE" id="PS50011">
    <property type="entry name" value="PROTEIN_KINASE_DOM"/>
    <property type="match status" value="1"/>
</dbReference>
<dbReference type="PROSITE" id="PS00108">
    <property type="entry name" value="PROTEIN_KINASE_ST"/>
    <property type="match status" value="1"/>
</dbReference>
<dbReference type="PROSITE" id="PS50078">
    <property type="entry name" value="POLO_BOX"/>
    <property type="match status" value="2"/>
</dbReference>
<dbReference type="Pfam" id="PF00069">
    <property type="entry name" value="Pkinase"/>
    <property type="match status" value="1"/>
</dbReference>
<evidence type="ECO:0000256" key="14">
    <source>
        <dbReference type="SAM" id="MobiDB-lite"/>
    </source>
</evidence>
<dbReference type="CDD" id="cd13117">
    <property type="entry name" value="POLO_box_2"/>
    <property type="match status" value="1"/>
</dbReference>
<name>A0A226F069_FOLCA</name>
<comment type="subcellular location">
    <subcellularLocation>
        <location evidence="1">Cytoplasm</location>
        <location evidence="1">Cytoskeleton</location>
        <location evidence="1">Microtubule organizing center</location>
        <location evidence="1">Centrosome</location>
    </subcellularLocation>
</comment>
<organism evidence="17 18">
    <name type="scientific">Folsomia candida</name>
    <name type="common">Springtail</name>
    <dbReference type="NCBI Taxonomy" id="158441"/>
    <lineage>
        <taxon>Eukaryota</taxon>
        <taxon>Metazoa</taxon>
        <taxon>Ecdysozoa</taxon>
        <taxon>Arthropoda</taxon>
        <taxon>Hexapoda</taxon>
        <taxon>Collembola</taxon>
        <taxon>Entomobryomorpha</taxon>
        <taxon>Isotomoidea</taxon>
        <taxon>Isotomidae</taxon>
        <taxon>Proisotominae</taxon>
        <taxon>Folsomia</taxon>
    </lineage>
</organism>
<keyword evidence="8 12" id="KW-0067">ATP-binding</keyword>
<evidence type="ECO:0000256" key="5">
    <source>
        <dbReference type="ARBA" id="ARBA00022737"/>
    </source>
</evidence>
<feature type="region of interest" description="Disordered" evidence="14">
    <location>
        <begin position="1"/>
        <end position="62"/>
    </location>
</feature>
<evidence type="ECO:0000256" key="6">
    <source>
        <dbReference type="ARBA" id="ARBA00022741"/>
    </source>
</evidence>
<evidence type="ECO:0000256" key="12">
    <source>
        <dbReference type="PROSITE-ProRule" id="PRU10141"/>
    </source>
</evidence>
<dbReference type="InterPro" id="IPR011009">
    <property type="entry name" value="Kinase-like_dom_sf"/>
</dbReference>
<feature type="domain" description="POLO box" evidence="16">
    <location>
        <begin position="473"/>
        <end position="551"/>
    </location>
</feature>
<dbReference type="SUPFAM" id="SSF82615">
    <property type="entry name" value="Polo-box domain"/>
    <property type="match status" value="2"/>
</dbReference>
<evidence type="ECO:0000256" key="7">
    <source>
        <dbReference type="ARBA" id="ARBA00022777"/>
    </source>
</evidence>
<feature type="binding site" evidence="12">
    <location>
        <position position="100"/>
    </location>
    <ligand>
        <name>ATP</name>
        <dbReference type="ChEBI" id="CHEBI:30616"/>
    </ligand>
</feature>
<dbReference type="Gene3D" id="1.10.510.10">
    <property type="entry name" value="Transferase(Phosphotransferase) domain 1"/>
    <property type="match status" value="1"/>
</dbReference>
<dbReference type="EMBL" id="LNIX01000001">
    <property type="protein sequence ID" value="OXA62868.1"/>
    <property type="molecule type" value="Genomic_DNA"/>
</dbReference>
<evidence type="ECO:0000256" key="11">
    <source>
        <dbReference type="ARBA" id="ARBA00048347"/>
    </source>
</evidence>
<dbReference type="Pfam" id="PF00659">
    <property type="entry name" value="POLO_box"/>
    <property type="match status" value="2"/>
</dbReference>
<dbReference type="CDD" id="cd13118">
    <property type="entry name" value="POLO_box_1"/>
    <property type="match status" value="1"/>
</dbReference>
<evidence type="ECO:0000313" key="17">
    <source>
        <dbReference type="EMBL" id="OXA62868.1"/>
    </source>
</evidence>
<keyword evidence="18" id="KW-1185">Reference proteome</keyword>
<keyword evidence="2" id="KW-0963">Cytoplasm</keyword>
<dbReference type="SUPFAM" id="SSF56112">
    <property type="entry name" value="Protein kinase-like (PK-like)"/>
    <property type="match status" value="1"/>
</dbReference>
<comment type="caution">
    <text evidence="17">The sequence shown here is derived from an EMBL/GenBank/DDBJ whole genome shotgun (WGS) entry which is preliminary data.</text>
</comment>
<dbReference type="Proteomes" id="UP000198287">
    <property type="component" value="Unassembled WGS sequence"/>
</dbReference>
<evidence type="ECO:0000256" key="2">
    <source>
        <dbReference type="ARBA" id="ARBA00022490"/>
    </source>
</evidence>
<dbReference type="PROSITE" id="PS00107">
    <property type="entry name" value="PROTEIN_KINASE_ATP"/>
    <property type="match status" value="1"/>
</dbReference>
<dbReference type="Gene3D" id="3.30.200.20">
    <property type="entry name" value="Phosphorylase Kinase, domain 1"/>
    <property type="match status" value="1"/>
</dbReference>
<evidence type="ECO:0000256" key="8">
    <source>
        <dbReference type="ARBA" id="ARBA00022840"/>
    </source>
</evidence>
<dbReference type="PANTHER" id="PTHR24345">
    <property type="entry name" value="SERINE/THREONINE-PROTEIN KINASE PLK"/>
    <property type="match status" value="1"/>
</dbReference>
<protein>
    <recommendedName>
        <fullName evidence="13">Serine/threonine-protein kinase PLK</fullName>
        <ecNumber evidence="13">2.7.11.21</ecNumber>
    </recommendedName>
    <alternativeName>
        <fullName evidence="13">Polo-like kinase</fullName>
    </alternativeName>
</protein>
<evidence type="ECO:0000256" key="1">
    <source>
        <dbReference type="ARBA" id="ARBA00004300"/>
    </source>
</evidence>
<dbReference type="FunFam" id="1.10.510.10:FF:000571">
    <property type="entry name" value="Maternal embryonic leucine zipper kinase"/>
    <property type="match status" value="1"/>
</dbReference>
<feature type="domain" description="POLO box" evidence="16">
    <location>
        <begin position="574"/>
        <end position="656"/>
    </location>
</feature>
<dbReference type="OrthoDB" id="408964at2759"/>
<dbReference type="InterPro" id="IPR033695">
    <property type="entry name" value="POLO_box_2"/>
</dbReference>
<dbReference type="CDD" id="cd14099">
    <property type="entry name" value="STKc_PLK"/>
    <property type="match status" value="1"/>
</dbReference>
<evidence type="ECO:0000259" key="15">
    <source>
        <dbReference type="PROSITE" id="PS50011"/>
    </source>
</evidence>
<dbReference type="GO" id="GO:0005737">
    <property type="term" value="C:cytoplasm"/>
    <property type="evidence" value="ECO:0007669"/>
    <property type="project" value="TreeGrafter"/>
</dbReference>
<sequence>MATQQDQFAQMKKTVEARNYQQQRQLPPSSGAHPLPPSSARSQQPPPAAPAEQPTVDIPSIIPDSKTGLTYLRGKLLGKGGFARCFEVTETKTKSVFACKIVNKGLLLKQHQKEKMVQEIKIHRDLRHKYIVNFLSHFEDDANVFITLELCTKKSLMELQKRRRCITEPESKYFLRQIVQAVEYLHDEKHIIHRDLKLGNIFISEDICLKIGDFGLATTILFDGERKKTLCGTPNYIAPEILGKKGHSYQVDIWSIGCILYTLLMGRPPFETSTLRDTYRRIKRGEYTIPRDVHISTNAKNLLIKLLQVNPMIRPTAGEILRSEFMMQGFIPSTLPASVLVMAPRFDRPPNFGQSIIRTTAAPVAPPTVVIAPGNPLFKKPLGLANQPATGSSDGTASGGFIPPTAASVRSLAPSTAPHQQEPPALYCDMDTKDLMQNMISLRDQIRKIVSGKLPRTKDDDNAEDPSLCPLLWICKWVDYTDKYGFGYHLSDDTVGVSYNDQTKMILLPDAKSVHYIDKEGNESYHTMKHFPDELLKKIKLLKFFEQYMHDNLIKATDGRIPPPPSDCIARVPNMWTWFRSSRSVVMVLSSGTMQINNFRDHTKLILCPLLGAVTTLGSNKGMRTYSLSRMLEGGLSAELVERLAYALDKIEVIIGHSKENVSANVVESPAKKV</sequence>
<dbReference type="OMA" id="IQIHKSM"/>
<evidence type="ECO:0000256" key="9">
    <source>
        <dbReference type="ARBA" id="ARBA00023212"/>
    </source>
</evidence>
<dbReference type="GO" id="GO:0007052">
    <property type="term" value="P:mitotic spindle organization"/>
    <property type="evidence" value="ECO:0007669"/>
    <property type="project" value="TreeGrafter"/>
</dbReference>
<dbReference type="AlphaFoldDB" id="A0A226F069"/>
<keyword evidence="6 12" id="KW-0547">Nucleotide-binding</keyword>
<reference evidence="17 18" key="1">
    <citation type="submission" date="2015-12" db="EMBL/GenBank/DDBJ databases">
        <title>The genome of Folsomia candida.</title>
        <authorList>
            <person name="Faddeeva A."/>
            <person name="Derks M.F."/>
            <person name="Anvar Y."/>
            <person name="Smit S."/>
            <person name="Van Straalen N."/>
            <person name="Roelofs D."/>
        </authorList>
    </citation>
    <scope>NUCLEOTIDE SEQUENCE [LARGE SCALE GENOMIC DNA]</scope>
    <source>
        <strain evidence="17 18">VU population</strain>
        <tissue evidence="17">Whole body</tissue>
    </source>
</reference>
<evidence type="ECO:0000256" key="3">
    <source>
        <dbReference type="ARBA" id="ARBA00022527"/>
    </source>
</evidence>
<dbReference type="InterPro" id="IPR017441">
    <property type="entry name" value="Protein_kinase_ATP_BS"/>
</dbReference>
<dbReference type="Gene3D" id="3.30.1120.30">
    <property type="entry name" value="POLO box domain"/>
    <property type="match status" value="2"/>
</dbReference>
<dbReference type="GO" id="GO:0004674">
    <property type="term" value="F:protein serine/threonine kinase activity"/>
    <property type="evidence" value="ECO:0007669"/>
    <property type="project" value="UniProtKB-KW"/>
</dbReference>
<dbReference type="GO" id="GO:0000776">
    <property type="term" value="C:kinetochore"/>
    <property type="evidence" value="ECO:0007669"/>
    <property type="project" value="TreeGrafter"/>
</dbReference>
<comment type="similarity">
    <text evidence="13">Belongs to the protein kinase superfamily. Ser/Thr protein kinase family. CDC5/Polo subfamily.</text>
</comment>
<evidence type="ECO:0000256" key="10">
    <source>
        <dbReference type="ARBA" id="ARBA00047802"/>
    </source>
</evidence>
<keyword evidence="9" id="KW-0206">Cytoskeleton</keyword>
<dbReference type="GO" id="GO:0005813">
    <property type="term" value="C:centrosome"/>
    <property type="evidence" value="ECO:0007669"/>
    <property type="project" value="UniProtKB-SubCell"/>
</dbReference>
<evidence type="ECO:0000256" key="13">
    <source>
        <dbReference type="RuleBase" id="RU361162"/>
    </source>
</evidence>
<dbReference type="InterPro" id="IPR036947">
    <property type="entry name" value="POLO_box_dom_sf"/>
</dbReference>
<gene>
    <name evidence="17" type="ORF">Fcan01_01044</name>
</gene>
<keyword evidence="4 13" id="KW-0808">Transferase</keyword>
<accession>A0A226F069</accession>
<feature type="compositionally biased region" description="Polar residues" evidence="14">
    <location>
        <begin position="19"/>
        <end position="28"/>
    </location>
</feature>
<dbReference type="GO" id="GO:0005524">
    <property type="term" value="F:ATP binding"/>
    <property type="evidence" value="ECO:0007669"/>
    <property type="project" value="UniProtKB-UniRule"/>
</dbReference>
<dbReference type="InterPro" id="IPR000719">
    <property type="entry name" value="Prot_kinase_dom"/>
</dbReference>
<dbReference type="GO" id="GO:0005634">
    <property type="term" value="C:nucleus"/>
    <property type="evidence" value="ECO:0007669"/>
    <property type="project" value="TreeGrafter"/>
</dbReference>
<dbReference type="GO" id="GO:0106310">
    <property type="term" value="F:protein serine kinase activity"/>
    <property type="evidence" value="ECO:0007669"/>
    <property type="project" value="RHEA"/>
</dbReference>